<proteinExistence type="predicted"/>
<gene>
    <name evidence="1" type="ORF">MSG28_000277</name>
</gene>
<accession>A0ACC0JZQ8</accession>
<dbReference type="EMBL" id="CM046131">
    <property type="protein sequence ID" value="KAI8429716.1"/>
    <property type="molecule type" value="Genomic_DNA"/>
</dbReference>
<dbReference type="Proteomes" id="UP001064048">
    <property type="component" value="Chromosome Z"/>
</dbReference>
<keyword evidence="2" id="KW-1185">Reference proteome</keyword>
<evidence type="ECO:0000313" key="1">
    <source>
        <dbReference type="EMBL" id="KAI8429716.1"/>
    </source>
</evidence>
<evidence type="ECO:0000313" key="2">
    <source>
        <dbReference type="Proteomes" id="UP001064048"/>
    </source>
</evidence>
<comment type="caution">
    <text evidence="1">The sequence shown here is derived from an EMBL/GenBank/DDBJ whole genome shotgun (WGS) entry which is preliminary data.</text>
</comment>
<name>A0ACC0JZQ8_CHOFU</name>
<sequence length="286" mass="33945">MDSDDADEDFEMYNSNEKQEEKQVPKRANTIAELEERLEKIKSQNNFHLKSKLAKKSLASKLNKKIKKRDRINKSRVKPTGDKPPVVKQEIKTEKTNTAKPIFNTDGKLVFSKFDFANTGQRERIQKVEKDPKKILEHIQQQEQKFRQLEQSEDKSKVKELKEKLAWKTILQKAEGQKIKDDPTLLKKSIQKREQKKKQSKKQWDNRIQGVEQTKEARQTKRKENIAKKKNEKKTKKIKIMRRYVRVHVVVHVVVLLQQRTHGPRARGTAQQYKYAHWLIYRPWAS</sequence>
<protein>
    <submittedName>
        <fullName evidence="1">Uncharacterized protein</fullName>
    </submittedName>
</protein>
<reference evidence="1 2" key="1">
    <citation type="journal article" date="2022" name="Genome Biol. Evol.">
        <title>The Spruce Budworm Genome: Reconstructing the Evolutionary History of Antifreeze Proteins.</title>
        <authorList>
            <person name="Beliveau C."/>
            <person name="Gagne P."/>
            <person name="Picq S."/>
            <person name="Vernygora O."/>
            <person name="Keeling C.I."/>
            <person name="Pinkney K."/>
            <person name="Doucet D."/>
            <person name="Wen F."/>
            <person name="Johnston J.S."/>
            <person name="Maaroufi H."/>
            <person name="Boyle B."/>
            <person name="Laroche J."/>
            <person name="Dewar K."/>
            <person name="Juretic N."/>
            <person name="Blackburn G."/>
            <person name="Nisole A."/>
            <person name="Brunet B."/>
            <person name="Brandao M."/>
            <person name="Lumley L."/>
            <person name="Duan J."/>
            <person name="Quan G."/>
            <person name="Lucarotti C.J."/>
            <person name="Roe A.D."/>
            <person name="Sperling F.A.H."/>
            <person name="Levesque R.C."/>
            <person name="Cusson M."/>
        </authorList>
    </citation>
    <scope>NUCLEOTIDE SEQUENCE [LARGE SCALE GENOMIC DNA]</scope>
    <source>
        <strain evidence="1">Glfc:IPQL:Cfum</strain>
    </source>
</reference>
<organism evidence="1 2">
    <name type="scientific">Choristoneura fumiferana</name>
    <name type="common">Spruce budworm moth</name>
    <name type="synonym">Archips fumiferana</name>
    <dbReference type="NCBI Taxonomy" id="7141"/>
    <lineage>
        <taxon>Eukaryota</taxon>
        <taxon>Metazoa</taxon>
        <taxon>Ecdysozoa</taxon>
        <taxon>Arthropoda</taxon>
        <taxon>Hexapoda</taxon>
        <taxon>Insecta</taxon>
        <taxon>Pterygota</taxon>
        <taxon>Neoptera</taxon>
        <taxon>Endopterygota</taxon>
        <taxon>Lepidoptera</taxon>
        <taxon>Glossata</taxon>
        <taxon>Ditrysia</taxon>
        <taxon>Tortricoidea</taxon>
        <taxon>Tortricidae</taxon>
        <taxon>Tortricinae</taxon>
        <taxon>Choristoneura</taxon>
    </lineage>
</organism>